<feature type="DNA-binding region" description="HMG box" evidence="2">
    <location>
        <begin position="313"/>
        <end position="381"/>
    </location>
</feature>
<feature type="DNA-binding region" description="HMG box" evidence="2">
    <location>
        <begin position="184"/>
        <end position="252"/>
    </location>
</feature>
<feature type="domain" description="HMG box" evidence="4">
    <location>
        <begin position="313"/>
        <end position="381"/>
    </location>
</feature>
<accession>A0A1X2HFK7</accession>
<feature type="compositionally biased region" description="Basic residues" evidence="3">
    <location>
        <begin position="300"/>
        <end position="312"/>
    </location>
</feature>
<feature type="domain" description="HMG box" evidence="4">
    <location>
        <begin position="184"/>
        <end position="252"/>
    </location>
</feature>
<evidence type="ECO:0000313" key="5">
    <source>
        <dbReference type="EMBL" id="ORY97701.1"/>
    </source>
</evidence>
<dbReference type="PROSITE" id="PS50118">
    <property type="entry name" value="HMG_BOX_2"/>
    <property type="match status" value="2"/>
</dbReference>
<gene>
    <name evidence="5" type="ORF">BCR43DRAFT_472964</name>
</gene>
<dbReference type="PANTHER" id="PTHR48112">
    <property type="entry name" value="HIGH MOBILITY GROUP PROTEIN DSP1"/>
    <property type="match status" value="1"/>
</dbReference>
<dbReference type="AlphaFoldDB" id="A0A1X2HFK7"/>
<keyword evidence="2" id="KW-0539">Nucleus</keyword>
<dbReference type="InterPro" id="IPR009071">
    <property type="entry name" value="HMG_box_dom"/>
</dbReference>
<dbReference type="CDD" id="cd01389">
    <property type="entry name" value="HMG-box_ROX1-like"/>
    <property type="match status" value="1"/>
</dbReference>
<dbReference type="Gene3D" id="1.10.30.10">
    <property type="entry name" value="High mobility group box domain"/>
    <property type="match status" value="2"/>
</dbReference>
<dbReference type="InParanoid" id="A0A1X2HFK7"/>
<evidence type="ECO:0000256" key="2">
    <source>
        <dbReference type="PROSITE-ProRule" id="PRU00267"/>
    </source>
</evidence>
<dbReference type="SUPFAM" id="SSF47095">
    <property type="entry name" value="HMG-box"/>
    <property type="match status" value="2"/>
</dbReference>
<dbReference type="OMA" id="ICETNTA"/>
<dbReference type="GO" id="GO:0005634">
    <property type="term" value="C:nucleus"/>
    <property type="evidence" value="ECO:0007669"/>
    <property type="project" value="UniProtKB-UniRule"/>
</dbReference>
<dbReference type="STRING" id="13706.A0A1X2HFK7"/>
<evidence type="ECO:0000259" key="4">
    <source>
        <dbReference type="PROSITE" id="PS50118"/>
    </source>
</evidence>
<feature type="compositionally biased region" description="Low complexity" evidence="3">
    <location>
        <begin position="126"/>
        <end position="143"/>
    </location>
</feature>
<dbReference type="OrthoDB" id="1919336at2759"/>
<feature type="region of interest" description="Disordered" evidence="3">
    <location>
        <begin position="440"/>
        <end position="464"/>
    </location>
</feature>
<sequence length="464" mass="51655">MEQLSSRHGGQNGGRNLSYGLQHLVSPEAIRTAEQEEQEEAMGSSTRHPFSAFPSFLTMKHMHEQREETATSSQSGEEEGTEDAVIDDTPGYDNRDMPMMDHDEFAPAQSIVGLPIPAHSADQHDGPTSPSSSSSTTLLSTGPPEDEYPPWSRVGVVSRLGAAEAEALQSLGEIGGKEKVRERLKRPPNAYLLFNRDMRRKLLEISPKMTVAEISKEIGERWKLLSPEKRQEYIHEAAMIKQDHLKNHPDFIYTRRSKAQLAEARKLRKSRTEPRKKMVTKPSHSNTRRSPQPGGPRDPRGRKKKRHRHPTAPKHPMSGFLFFLAAVRPHVARQLPGSTVGPISKVIASQWRDMSEEDRLPWLQKAEEDKARYAREMRVYTSQQEAQRDLDDGSVAAVMQMVSSEQTYGYDAPDHGLMNVASSTSSSHITTSSYMYPNSAAAAHPSPPVHLSVASGVPTSNSMA</sequence>
<feature type="region of interest" description="Disordered" evidence="3">
    <location>
        <begin position="117"/>
        <end position="150"/>
    </location>
</feature>
<feature type="compositionally biased region" description="Acidic residues" evidence="3">
    <location>
        <begin position="76"/>
        <end position="86"/>
    </location>
</feature>
<dbReference type="PANTHER" id="PTHR48112:SF22">
    <property type="entry name" value="MITOCHONDRIAL TRANSCRIPTION FACTOR A, ISOFORM B"/>
    <property type="match status" value="1"/>
</dbReference>
<comment type="caution">
    <text evidence="5">The sequence shown here is derived from an EMBL/GenBank/DDBJ whole genome shotgun (WGS) entry which is preliminary data.</text>
</comment>
<dbReference type="InterPro" id="IPR036910">
    <property type="entry name" value="HMG_box_dom_sf"/>
</dbReference>
<organism evidence="5 6">
    <name type="scientific">Syncephalastrum racemosum</name>
    <name type="common">Filamentous fungus</name>
    <dbReference type="NCBI Taxonomy" id="13706"/>
    <lineage>
        <taxon>Eukaryota</taxon>
        <taxon>Fungi</taxon>
        <taxon>Fungi incertae sedis</taxon>
        <taxon>Mucoromycota</taxon>
        <taxon>Mucoromycotina</taxon>
        <taxon>Mucoromycetes</taxon>
        <taxon>Mucorales</taxon>
        <taxon>Syncephalastraceae</taxon>
        <taxon>Syncephalastrum</taxon>
    </lineage>
</organism>
<proteinExistence type="predicted"/>
<feature type="region of interest" description="Disordered" evidence="3">
    <location>
        <begin position="258"/>
        <end position="316"/>
    </location>
</feature>
<evidence type="ECO:0000256" key="3">
    <source>
        <dbReference type="SAM" id="MobiDB-lite"/>
    </source>
</evidence>
<keyword evidence="6" id="KW-1185">Reference proteome</keyword>
<evidence type="ECO:0000313" key="6">
    <source>
        <dbReference type="Proteomes" id="UP000242180"/>
    </source>
</evidence>
<reference evidence="5 6" key="1">
    <citation type="submission" date="2016-07" db="EMBL/GenBank/DDBJ databases">
        <title>Pervasive Adenine N6-methylation of Active Genes in Fungi.</title>
        <authorList>
            <consortium name="DOE Joint Genome Institute"/>
            <person name="Mondo S.J."/>
            <person name="Dannebaum R.O."/>
            <person name="Kuo R.C."/>
            <person name="Labutti K."/>
            <person name="Haridas S."/>
            <person name="Kuo A."/>
            <person name="Salamov A."/>
            <person name="Ahrendt S.R."/>
            <person name="Lipzen A."/>
            <person name="Sullivan W."/>
            <person name="Andreopoulos W.B."/>
            <person name="Clum A."/>
            <person name="Lindquist E."/>
            <person name="Daum C."/>
            <person name="Ramamoorthy G.K."/>
            <person name="Gryganskyi A."/>
            <person name="Culley D."/>
            <person name="Magnuson J.K."/>
            <person name="James T.Y."/>
            <person name="O'Malley M.A."/>
            <person name="Stajich J.E."/>
            <person name="Spatafora J.W."/>
            <person name="Visel A."/>
            <person name="Grigoriev I.V."/>
        </authorList>
    </citation>
    <scope>NUCLEOTIDE SEQUENCE [LARGE SCALE GENOMIC DNA]</scope>
    <source>
        <strain evidence="5 6">NRRL 2496</strain>
    </source>
</reference>
<name>A0A1X2HFK7_SYNRA</name>
<dbReference type="SMART" id="SM00398">
    <property type="entry name" value="HMG"/>
    <property type="match status" value="2"/>
</dbReference>
<dbReference type="InterPro" id="IPR050342">
    <property type="entry name" value="HMGB"/>
</dbReference>
<keyword evidence="1 2" id="KW-0238">DNA-binding</keyword>
<evidence type="ECO:0000256" key="1">
    <source>
        <dbReference type="ARBA" id="ARBA00023125"/>
    </source>
</evidence>
<dbReference type="GO" id="GO:0003677">
    <property type="term" value="F:DNA binding"/>
    <property type="evidence" value="ECO:0007669"/>
    <property type="project" value="UniProtKB-UniRule"/>
</dbReference>
<dbReference type="EMBL" id="MCGN01000004">
    <property type="protein sequence ID" value="ORY97701.1"/>
    <property type="molecule type" value="Genomic_DNA"/>
</dbReference>
<feature type="region of interest" description="Disordered" evidence="3">
    <location>
        <begin position="1"/>
        <end position="51"/>
    </location>
</feature>
<protein>
    <submittedName>
        <fullName evidence="5">High mobility group box domain-containing protein</fullName>
    </submittedName>
</protein>
<dbReference type="Proteomes" id="UP000242180">
    <property type="component" value="Unassembled WGS sequence"/>
</dbReference>
<feature type="region of interest" description="Disordered" evidence="3">
    <location>
        <begin position="63"/>
        <end position="101"/>
    </location>
</feature>
<dbReference type="Pfam" id="PF00505">
    <property type="entry name" value="HMG_box"/>
    <property type="match status" value="2"/>
</dbReference>